<dbReference type="KEGG" id="ssm:Spirs_4163"/>
<dbReference type="eggNOG" id="COG0456">
    <property type="taxonomic scope" value="Bacteria"/>
</dbReference>
<dbReference type="Proteomes" id="UP000002318">
    <property type="component" value="Chromosome"/>
</dbReference>
<accession>E1R9S2</accession>
<evidence type="ECO:0000313" key="1">
    <source>
        <dbReference type="EMBL" id="ADK83241.1"/>
    </source>
</evidence>
<reference evidence="1 2" key="1">
    <citation type="journal article" date="2010" name="Stand. Genomic Sci.">
        <title>Complete genome sequence of Spirochaeta smaragdinae type strain (SEBR 4228).</title>
        <authorList>
            <person name="Mavromatis K."/>
            <person name="Yasawong M."/>
            <person name="Chertkov O."/>
            <person name="Lapidus A."/>
            <person name="Lucas S."/>
            <person name="Nolan M."/>
            <person name="Del Rio T.G."/>
            <person name="Tice H."/>
            <person name="Cheng J.F."/>
            <person name="Pitluck S."/>
            <person name="Liolios K."/>
            <person name="Ivanova N."/>
            <person name="Tapia R."/>
            <person name="Han C."/>
            <person name="Bruce D."/>
            <person name="Goodwin L."/>
            <person name="Pati A."/>
            <person name="Chen A."/>
            <person name="Palaniappan K."/>
            <person name="Land M."/>
            <person name="Hauser L."/>
            <person name="Chang Y.J."/>
            <person name="Jeffries C.D."/>
            <person name="Detter J.C."/>
            <person name="Rohde M."/>
            <person name="Brambilla E."/>
            <person name="Spring S."/>
            <person name="Goker M."/>
            <person name="Sikorski J."/>
            <person name="Woyke T."/>
            <person name="Bristow J."/>
            <person name="Eisen J.A."/>
            <person name="Markowitz V."/>
            <person name="Hugenholtz P."/>
            <person name="Klenk H.P."/>
            <person name="Kyrpides N.C."/>
        </authorList>
    </citation>
    <scope>NUCLEOTIDE SEQUENCE [LARGE SCALE GENOMIC DNA]</scope>
    <source>
        <strain evidence="2">DSM 11293 / JCM 15392 / SEBR 4228</strain>
    </source>
</reference>
<proteinExistence type="predicted"/>
<evidence type="ECO:0000313" key="2">
    <source>
        <dbReference type="Proteomes" id="UP000002318"/>
    </source>
</evidence>
<sequence>MVKLYAEESIQAGRWKESEKLLPNKYETPNNYMYNILNDEAVVGYIWAGSDGPEKKEVFIYAFEGFEDLDSAITIRGYCRRVQTS</sequence>
<dbReference type="OrthoDB" id="27442at2"/>
<dbReference type="HOGENOM" id="CLU_2511042_0_0_12"/>
<dbReference type="STRING" id="573413.Spirs_4163"/>
<dbReference type="AlphaFoldDB" id="E1R9S2"/>
<dbReference type="EMBL" id="CP002116">
    <property type="protein sequence ID" value="ADK83241.1"/>
    <property type="molecule type" value="Genomic_DNA"/>
</dbReference>
<evidence type="ECO:0008006" key="3">
    <source>
        <dbReference type="Google" id="ProtNLM"/>
    </source>
</evidence>
<gene>
    <name evidence="1" type="ordered locus">Spirs_4163</name>
</gene>
<name>E1R9S2_SEDSS</name>
<dbReference type="RefSeq" id="WP_013256697.1">
    <property type="nucleotide sequence ID" value="NC_014364.1"/>
</dbReference>
<organism evidence="1 2">
    <name type="scientific">Sediminispirochaeta smaragdinae (strain DSM 11293 / JCM 15392 / SEBR 4228)</name>
    <name type="common">Spirochaeta smaragdinae</name>
    <dbReference type="NCBI Taxonomy" id="573413"/>
    <lineage>
        <taxon>Bacteria</taxon>
        <taxon>Pseudomonadati</taxon>
        <taxon>Spirochaetota</taxon>
        <taxon>Spirochaetia</taxon>
        <taxon>Spirochaetales</taxon>
        <taxon>Spirochaetaceae</taxon>
        <taxon>Sediminispirochaeta</taxon>
    </lineage>
</organism>
<keyword evidence="2" id="KW-1185">Reference proteome</keyword>
<dbReference type="Gene3D" id="3.40.630.30">
    <property type="match status" value="1"/>
</dbReference>
<protein>
    <recommendedName>
        <fullName evidence="3">GCN5-related N-acetyltransferase</fullName>
    </recommendedName>
</protein>